<organism evidence="2 3">
    <name type="scientific">Amphritea atlantica</name>
    <dbReference type="NCBI Taxonomy" id="355243"/>
    <lineage>
        <taxon>Bacteria</taxon>
        <taxon>Pseudomonadati</taxon>
        <taxon>Pseudomonadota</taxon>
        <taxon>Gammaproteobacteria</taxon>
        <taxon>Oceanospirillales</taxon>
        <taxon>Oceanospirillaceae</taxon>
        <taxon>Amphritea</taxon>
    </lineage>
</organism>
<gene>
    <name evidence="2" type="ORF">KDX31_20730</name>
</gene>
<evidence type="ECO:0000259" key="1">
    <source>
        <dbReference type="Pfam" id="PF03407"/>
    </source>
</evidence>
<dbReference type="InterPro" id="IPR005069">
    <property type="entry name" value="Nucl-diP-sugar_transferase"/>
</dbReference>
<keyword evidence="3" id="KW-1185">Reference proteome</keyword>
<dbReference type="Proteomes" id="UP001059950">
    <property type="component" value="Plasmid unnamed"/>
</dbReference>
<keyword evidence="2" id="KW-0614">Plasmid</keyword>
<evidence type="ECO:0000313" key="2">
    <source>
        <dbReference type="EMBL" id="UTW05546.1"/>
    </source>
</evidence>
<dbReference type="SUPFAM" id="SSF53448">
    <property type="entry name" value="Nucleotide-diphospho-sugar transferases"/>
    <property type="match status" value="1"/>
</dbReference>
<geneLocation type="plasmid" evidence="2 3">
    <name>unnamed</name>
</geneLocation>
<reference evidence="2" key="1">
    <citation type="submission" date="2021-04" db="EMBL/GenBank/DDBJ databases">
        <title>Oceanospirillales bacteria with DddD are important DMSP degraders in coastal seawater.</title>
        <authorList>
            <person name="Liu J."/>
        </authorList>
    </citation>
    <scope>NUCLEOTIDE SEQUENCE</scope>
    <source>
        <strain evidence="2">GY6</strain>
        <plasmid evidence="2">unnamed</plasmid>
    </source>
</reference>
<dbReference type="EMBL" id="CP073345">
    <property type="protein sequence ID" value="UTW05546.1"/>
    <property type="molecule type" value="Genomic_DNA"/>
</dbReference>
<dbReference type="Pfam" id="PF03407">
    <property type="entry name" value="Nucleotid_trans"/>
    <property type="match status" value="1"/>
</dbReference>
<name>A0ABY5H176_9GAMM</name>
<protein>
    <recommendedName>
        <fullName evidence="1">Nucleotide-diphospho-sugar transferase domain-containing protein</fullName>
    </recommendedName>
</protein>
<accession>A0ABY5H176</accession>
<feature type="domain" description="Nucleotide-diphospho-sugar transferase" evidence="1">
    <location>
        <begin position="40"/>
        <end position="173"/>
    </location>
</feature>
<sequence length="225" mass="26681">MIIIGYYTTDPVYQECFKLLIKSLERVGHRYDFKAIPPSDWKSVTDLKPRIVLEKLQQYREPVLYLDVDAFVHENLEQYFSDKDCDIAVNYLQKKTGEEELLSGTIYFAYNEKVISLVQAWMQTGEENPGLNDQQSLQLAVHQFEGELTVYRLSAAFTYIFDRVYDEVKRPIIEHLQASREIYCRRKMRSIKNKLKRLLNLKVESEEMLNRRIKRVTELNKIVKV</sequence>
<proteinExistence type="predicted"/>
<dbReference type="InterPro" id="IPR029044">
    <property type="entry name" value="Nucleotide-diphossugar_trans"/>
</dbReference>
<evidence type="ECO:0000313" key="3">
    <source>
        <dbReference type="Proteomes" id="UP001059950"/>
    </source>
</evidence>